<keyword evidence="5" id="KW-0805">Transcription regulation</keyword>
<evidence type="ECO:0000259" key="10">
    <source>
        <dbReference type="PROSITE" id="PS50808"/>
    </source>
</evidence>
<dbReference type="GO" id="GO:0009791">
    <property type="term" value="P:post-embryonic development"/>
    <property type="evidence" value="ECO:0007669"/>
    <property type="project" value="UniProtKB-ARBA"/>
</dbReference>
<reference evidence="11" key="1">
    <citation type="journal article" date="2021" name="G3 (Bethesda)">
        <title>Genome and transcriptome analysis of the beet armyworm Spodoptera exigua reveals targets for pest control. .</title>
        <authorList>
            <person name="Simon S."/>
            <person name="Breeschoten T."/>
            <person name="Jansen H.J."/>
            <person name="Dirks R.P."/>
            <person name="Schranz M.E."/>
            <person name="Ros V.I.D."/>
        </authorList>
    </citation>
    <scope>NUCLEOTIDE SEQUENCE</scope>
    <source>
        <strain evidence="11">TB_SE_WUR_2020</strain>
    </source>
</reference>
<dbReference type="InterPro" id="IPR008906">
    <property type="entry name" value="HATC_C_dom"/>
</dbReference>
<dbReference type="InterPro" id="IPR012337">
    <property type="entry name" value="RNaseH-like_sf"/>
</dbReference>
<keyword evidence="6" id="KW-0238">DNA-binding</keyword>
<evidence type="ECO:0000256" key="7">
    <source>
        <dbReference type="ARBA" id="ARBA00023163"/>
    </source>
</evidence>
<dbReference type="SUPFAM" id="SSF53098">
    <property type="entry name" value="Ribonuclease H-like"/>
    <property type="match status" value="1"/>
</dbReference>
<evidence type="ECO:0000256" key="2">
    <source>
        <dbReference type="ARBA" id="ARBA00022723"/>
    </source>
</evidence>
<accession>A0A922SNH2</accession>
<dbReference type="GO" id="GO:0003677">
    <property type="term" value="F:DNA binding"/>
    <property type="evidence" value="ECO:0007669"/>
    <property type="project" value="UniProtKB-KW"/>
</dbReference>
<gene>
    <name evidence="11" type="ORF">HF086_016731</name>
</gene>
<dbReference type="EMBL" id="JACEFF010000111">
    <property type="protein sequence ID" value="KAH9643831.1"/>
    <property type="molecule type" value="Genomic_DNA"/>
</dbReference>
<sequence length="634" mass="72630">MSKSNASEIWTYFTLCDAEKAKCKLCNIEYSRKGRTTTAMRNHLKAMHKTEFSELQKCEKRKYDYDASKTLQLASSSHQSTKSDMKQISLQECIDKTKQWDNKSLKSLAVDKSISEMVALEDLPFSFVESVGFVRLMKHLCPSYNLKSRQYFTSFICDELYGKVSQKILELLKSFEKLSFTSDIWSNTCSGVALLSLTCHGITEEFERKMIVLKAEVFNESRHTGENIAYKLEEILSQWEIPKEKVKCVVRDEGANMKKGVNLLNVKHIDCAAHKIQNVLKEGMKAQETVTAAITKCKKIATHFHHSTSAQDELANIQKRLLQKTLKIKQECTTRWNSTFHMLERILQVKESVCIYASTNNKIPLLTSEEWMIIEKLSGVLRPFDELTKELSSADVSISSVIPLVATLEKIVGDLDATDEYIGDTIAVLKDELIHKFSGLENDFLYATATFIDPRYKSKFFKNMAIKERIIEHILDLVGDNPTDVSANSRGPNAKRVRVNETEDFPTNKRVFLKDTMNLLMEASDSEEEDIPLVAFQNPVQLLIRKTVTEYVMEKRVANDVDPLTWWKVNKERYGLLFPVVRHYLVTPPTSVPSERMFSGAGLIYTPHRNRLDGDKASKLLFLKFNIPLLKFHY</sequence>
<evidence type="ECO:0000256" key="1">
    <source>
        <dbReference type="ARBA" id="ARBA00004123"/>
    </source>
</evidence>
<evidence type="ECO:0000313" key="11">
    <source>
        <dbReference type="EMBL" id="KAH9643831.1"/>
    </source>
</evidence>
<dbReference type="SMART" id="SM00614">
    <property type="entry name" value="ZnF_BED"/>
    <property type="match status" value="1"/>
</dbReference>
<evidence type="ECO:0000256" key="5">
    <source>
        <dbReference type="ARBA" id="ARBA00023015"/>
    </source>
</evidence>
<dbReference type="InterPro" id="IPR052035">
    <property type="entry name" value="ZnF_BED_domain_contain"/>
</dbReference>
<evidence type="ECO:0000256" key="4">
    <source>
        <dbReference type="ARBA" id="ARBA00022833"/>
    </source>
</evidence>
<comment type="caution">
    <text evidence="11">The sequence shown here is derived from an EMBL/GenBank/DDBJ whole genome shotgun (WGS) entry which is preliminary data.</text>
</comment>
<dbReference type="Proteomes" id="UP000814243">
    <property type="component" value="Unassembled WGS sequence"/>
</dbReference>
<dbReference type="GO" id="GO:0005634">
    <property type="term" value="C:nucleus"/>
    <property type="evidence" value="ECO:0007669"/>
    <property type="project" value="UniProtKB-SubCell"/>
</dbReference>
<keyword evidence="8" id="KW-0539">Nucleus</keyword>
<evidence type="ECO:0000313" key="12">
    <source>
        <dbReference type="Proteomes" id="UP000814243"/>
    </source>
</evidence>
<evidence type="ECO:0000256" key="9">
    <source>
        <dbReference type="PROSITE-ProRule" id="PRU00027"/>
    </source>
</evidence>
<comment type="subcellular location">
    <subcellularLocation>
        <location evidence="1">Nucleus</location>
    </subcellularLocation>
</comment>
<protein>
    <recommendedName>
        <fullName evidence="10">BED-type domain-containing protein</fullName>
    </recommendedName>
</protein>
<dbReference type="PANTHER" id="PTHR46481:SF10">
    <property type="entry name" value="ZINC FINGER BED DOMAIN-CONTAINING PROTEIN 39"/>
    <property type="match status" value="1"/>
</dbReference>
<evidence type="ECO:0000256" key="6">
    <source>
        <dbReference type="ARBA" id="ARBA00023125"/>
    </source>
</evidence>
<dbReference type="SUPFAM" id="SSF57667">
    <property type="entry name" value="beta-beta-alpha zinc fingers"/>
    <property type="match status" value="1"/>
</dbReference>
<feature type="domain" description="BED-type" evidence="10">
    <location>
        <begin position="4"/>
        <end position="55"/>
    </location>
</feature>
<dbReference type="PROSITE" id="PS50808">
    <property type="entry name" value="ZF_BED"/>
    <property type="match status" value="1"/>
</dbReference>
<name>A0A922SNH2_SPOEX</name>
<keyword evidence="3 9" id="KW-0863">Zinc-finger</keyword>
<dbReference type="GO" id="GO:0046983">
    <property type="term" value="F:protein dimerization activity"/>
    <property type="evidence" value="ECO:0007669"/>
    <property type="project" value="InterPro"/>
</dbReference>
<dbReference type="AlphaFoldDB" id="A0A922SNH2"/>
<keyword evidence="7" id="KW-0804">Transcription</keyword>
<evidence type="ECO:0000256" key="8">
    <source>
        <dbReference type="ARBA" id="ARBA00023242"/>
    </source>
</evidence>
<keyword evidence="4" id="KW-0862">Zinc</keyword>
<proteinExistence type="predicted"/>
<evidence type="ECO:0000256" key="3">
    <source>
        <dbReference type="ARBA" id="ARBA00022771"/>
    </source>
</evidence>
<dbReference type="Pfam" id="PF02892">
    <property type="entry name" value="zf-BED"/>
    <property type="match status" value="1"/>
</dbReference>
<dbReference type="InterPro" id="IPR036236">
    <property type="entry name" value="Znf_C2H2_sf"/>
</dbReference>
<keyword evidence="2" id="KW-0479">Metal-binding</keyword>
<organism evidence="11 12">
    <name type="scientific">Spodoptera exigua</name>
    <name type="common">Beet armyworm</name>
    <name type="synonym">Noctua fulgens</name>
    <dbReference type="NCBI Taxonomy" id="7107"/>
    <lineage>
        <taxon>Eukaryota</taxon>
        <taxon>Metazoa</taxon>
        <taxon>Ecdysozoa</taxon>
        <taxon>Arthropoda</taxon>
        <taxon>Hexapoda</taxon>
        <taxon>Insecta</taxon>
        <taxon>Pterygota</taxon>
        <taxon>Neoptera</taxon>
        <taxon>Endopterygota</taxon>
        <taxon>Lepidoptera</taxon>
        <taxon>Glossata</taxon>
        <taxon>Ditrysia</taxon>
        <taxon>Noctuoidea</taxon>
        <taxon>Noctuidae</taxon>
        <taxon>Amphipyrinae</taxon>
        <taxon>Spodoptera</taxon>
    </lineage>
</organism>
<dbReference type="InterPro" id="IPR003656">
    <property type="entry name" value="Znf_BED"/>
</dbReference>
<dbReference type="Pfam" id="PF05699">
    <property type="entry name" value="Dimer_Tnp_hAT"/>
    <property type="match status" value="1"/>
</dbReference>
<dbReference type="GO" id="GO:0008270">
    <property type="term" value="F:zinc ion binding"/>
    <property type="evidence" value="ECO:0007669"/>
    <property type="project" value="UniProtKB-KW"/>
</dbReference>
<dbReference type="PANTHER" id="PTHR46481">
    <property type="entry name" value="ZINC FINGER BED DOMAIN-CONTAINING PROTEIN 4"/>
    <property type="match status" value="1"/>
</dbReference>